<keyword evidence="1" id="KW-1133">Transmembrane helix</keyword>
<proteinExistence type="predicted"/>
<keyword evidence="1" id="KW-0812">Transmembrane</keyword>
<dbReference type="AlphaFoldDB" id="A0A170RQV2"/>
<organism evidence="2 3">
    <name type="scientific">Ehrlichia ruminantium</name>
    <name type="common">heartwater rickettsia</name>
    <name type="synonym">Cowdria ruminantium</name>
    <dbReference type="NCBI Taxonomy" id="779"/>
    <lineage>
        <taxon>Bacteria</taxon>
        <taxon>Pseudomonadati</taxon>
        <taxon>Pseudomonadota</taxon>
        <taxon>Alphaproteobacteria</taxon>
        <taxon>Rickettsiales</taxon>
        <taxon>Anaplasmataceae</taxon>
        <taxon>Ehrlichia</taxon>
    </lineage>
</organism>
<evidence type="ECO:0000313" key="3">
    <source>
        <dbReference type="Proteomes" id="UP000092677"/>
    </source>
</evidence>
<evidence type="ECO:0000313" key="2">
    <source>
        <dbReference type="EMBL" id="GAT77069.1"/>
    </source>
</evidence>
<keyword evidence="1" id="KW-0472">Membrane</keyword>
<dbReference type="Proteomes" id="UP000092677">
    <property type="component" value="Unassembled WGS sequence"/>
</dbReference>
<name>A0A170RQV2_EHRRU</name>
<comment type="caution">
    <text evidence="2">The sequence shown here is derived from an EMBL/GenBank/DDBJ whole genome shotgun (WGS) entry which is preliminary data.</text>
</comment>
<gene>
    <name evidence="2" type="ORF">EHRUM2_02780</name>
</gene>
<protein>
    <submittedName>
        <fullName evidence="2">Uncharacterized protein</fullName>
    </submittedName>
</protein>
<dbReference type="RefSeq" id="WP_065432447.1">
    <property type="nucleotide sequence ID" value="NZ_BDDL01000032.1"/>
</dbReference>
<feature type="transmembrane region" description="Helical" evidence="1">
    <location>
        <begin position="7"/>
        <end position="29"/>
    </location>
</feature>
<evidence type="ECO:0000256" key="1">
    <source>
        <dbReference type="SAM" id="Phobius"/>
    </source>
</evidence>
<reference evidence="3" key="1">
    <citation type="submission" date="2016-05" db="EMBL/GenBank/DDBJ databases">
        <title>Draft genome sequences of four strains of Ehrlichia ruminantium, a tick-borne pathogen of ruminants, isolated from Zimbabwe, The Gambia and Ghana.</title>
        <authorList>
            <person name="Nakao R."/>
            <person name="Jongejan F."/>
            <person name="Sugimoto C."/>
        </authorList>
    </citation>
    <scope>NUCLEOTIDE SEQUENCE [LARGE SCALE GENOMIC DNA]</scope>
    <source>
        <strain evidence="3">Kerr Seringe</strain>
    </source>
</reference>
<sequence length="347" mass="40099">MIKDAKLLIVVMMVLMMIMFKIAYLISYISRRKQGILLLRNNLLTMVNTADTTMKEIKPCCNDNVCFLVDGIHVENLLVYTFNNYWKKQDDPLVKKHMDYIRSDVSYNSQDKHDQMIRATMGAAFESIVIQDINAQPNMSLIHHTISYLYGKGYQDLLRKMICEIVTKQEYMCTMRKPFREDDWADMAHLDVMVRYDSHNVGDDRVCINTCLLGVARKECGIPCDTKFCSSMQLLISPKESDSRVLKYSSDNVSCVFIPLKYSRRLYSNTSLVILPKKEDGKVRPSEGMPCEIMLKELKDPLLEKIIHTYDMPSFSIGKDIPIEPVRGHLQSCREKVRIFARTNGMV</sequence>
<dbReference type="EMBL" id="BDDL01000032">
    <property type="protein sequence ID" value="GAT77069.1"/>
    <property type="molecule type" value="Genomic_DNA"/>
</dbReference>
<accession>A0A170RQV2</accession>